<evidence type="ECO:0000259" key="2">
    <source>
        <dbReference type="SMART" id="SM00642"/>
    </source>
</evidence>
<reference evidence="3 4" key="1">
    <citation type="submission" date="2016-11" db="EMBL/GenBank/DDBJ databases">
        <authorList>
            <person name="Jaros S."/>
            <person name="Januszkiewicz K."/>
            <person name="Wedrychowicz H."/>
        </authorList>
    </citation>
    <scope>NUCLEOTIDE SEQUENCE [LARGE SCALE GENOMIC DNA]</scope>
    <source>
        <strain evidence="3 4">KHT3</strain>
    </source>
</reference>
<sequence length="462" mass="52338">MVVMKYWSNMILAAVLMLSACGGASKSLVVDSTQPVSDGNRVIYQMNVGAFTAEGTFQAATKQLARLDSLGVDIIWLMPIYPRGATMNSPYAAMDYKAVNPRYGTIDDVKAFVAHAHQLGIKVWLDWVPNHVAQENPWVQTHPDYFTRNDKGNMIHPHGWGDVLELNYQNPELVKEVNSALKFWIETCDIDGYRCDYVSSPTIPVAYWQDIIAQLKTLVPGKKIEMMSETDITDRHNQRIDSCGFDYDYAWSFQGSMARLCRRGFNADTLKSICQRFLDKSAKVKNRRMVYLTNHDQNYNDGGNTLRKFYGENRYGLTVLEFTFYGMPLIYNGQEIGDPDTLNYFTDAKVKWQRVDHKMLNTVRTLIALHHQQPALAESAPVKFLNTSCSDVLAWQRDNVVVVVSFADYDTEVTIDGIEAGNYQQWLNSQTIYNGPSLTKNSLPASPTLSLEAKGYAVYVKQ</sequence>
<gene>
    <name evidence="3" type="ORF">SAMN05216463_10254</name>
</gene>
<proteinExistence type="predicted"/>
<feature type="domain" description="Glycosyl hydrolase family 13 catalytic" evidence="2">
    <location>
        <begin position="45"/>
        <end position="370"/>
    </location>
</feature>
<dbReference type="PROSITE" id="PS51257">
    <property type="entry name" value="PROKAR_LIPOPROTEIN"/>
    <property type="match status" value="1"/>
</dbReference>
<evidence type="ECO:0000313" key="4">
    <source>
        <dbReference type="Proteomes" id="UP000184130"/>
    </source>
</evidence>
<evidence type="ECO:0000256" key="1">
    <source>
        <dbReference type="SAM" id="SignalP"/>
    </source>
</evidence>
<dbReference type="GO" id="GO:0004556">
    <property type="term" value="F:alpha-amylase activity"/>
    <property type="evidence" value="ECO:0007669"/>
    <property type="project" value="TreeGrafter"/>
</dbReference>
<organism evidence="3 4">
    <name type="scientific">Xylanibacter ruminicola</name>
    <name type="common">Prevotella ruminicola</name>
    <dbReference type="NCBI Taxonomy" id="839"/>
    <lineage>
        <taxon>Bacteria</taxon>
        <taxon>Pseudomonadati</taxon>
        <taxon>Bacteroidota</taxon>
        <taxon>Bacteroidia</taxon>
        <taxon>Bacteroidales</taxon>
        <taxon>Prevotellaceae</taxon>
        <taxon>Xylanibacter</taxon>
    </lineage>
</organism>
<accession>A0A1M6RPN1</accession>
<dbReference type="AlphaFoldDB" id="A0A1M6RPN1"/>
<dbReference type="GO" id="GO:0009313">
    <property type="term" value="P:oligosaccharide catabolic process"/>
    <property type="evidence" value="ECO:0007669"/>
    <property type="project" value="TreeGrafter"/>
</dbReference>
<keyword evidence="1" id="KW-0732">Signal</keyword>
<dbReference type="OrthoDB" id="9805159at2"/>
<dbReference type="Pfam" id="PF00128">
    <property type="entry name" value="Alpha-amylase"/>
    <property type="match status" value="1"/>
</dbReference>
<name>A0A1M6RPN1_XYLRU</name>
<dbReference type="SMART" id="SM00642">
    <property type="entry name" value="Aamy"/>
    <property type="match status" value="1"/>
</dbReference>
<dbReference type="InterPro" id="IPR006047">
    <property type="entry name" value="GH13_cat_dom"/>
</dbReference>
<dbReference type="Gene3D" id="3.20.20.80">
    <property type="entry name" value="Glycosidases"/>
    <property type="match status" value="1"/>
</dbReference>
<dbReference type="PANTHER" id="PTHR10357">
    <property type="entry name" value="ALPHA-AMYLASE FAMILY MEMBER"/>
    <property type="match status" value="1"/>
</dbReference>
<feature type="chain" id="PRO_5013110609" evidence="1">
    <location>
        <begin position="21"/>
        <end position="462"/>
    </location>
</feature>
<dbReference type="Proteomes" id="UP000184130">
    <property type="component" value="Unassembled WGS sequence"/>
</dbReference>
<dbReference type="SUPFAM" id="SSF51445">
    <property type="entry name" value="(Trans)glycosidases"/>
    <property type="match status" value="1"/>
</dbReference>
<dbReference type="EMBL" id="FRBD01000002">
    <property type="protein sequence ID" value="SHK34405.1"/>
    <property type="molecule type" value="Genomic_DNA"/>
</dbReference>
<dbReference type="PANTHER" id="PTHR10357:SF205">
    <property type="entry name" value="O-GLYCOSYL HYDROLASE FAMILY 13"/>
    <property type="match status" value="1"/>
</dbReference>
<evidence type="ECO:0000313" key="3">
    <source>
        <dbReference type="EMBL" id="SHK34405.1"/>
    </source>
</evidence>
<feature type="signal peptide" evidence="1">
    <location>
        <begin position="1"/>
        <end position="20"/>
    </location>
</feature>
<dbReference type="InterPro" id="IPR017853">
    <property type="entry name" value="GH"/>
</dbReference>
<protein>
    <submittedName>
        <fullName evidence="3">Maltogenic amylase</fullName>
    </submittedName>
</protein>